<dbReference type="Pfam" id="PF14317">
    <property type="entry name" value="YcxB"/>
    <property type="match status" value="1"/>
</dbReference>
<protein>
    <recommendedName>
        <fullName evidence="2">YcxB-like C-terminal domain-containing protein</fullName>
    </recommendedName>
</protein>
<dbReference type="STRING" id="1280953.HOC_14483"/>
<sequence>MTKPLRISGLLREKDVRRLTRLTRGGSVGPTAVYYAGVTAPVISASMSVMVREAMRMAGLSEYWQWFIAALVAAFAGISWYLIFIRWSYRHKFGRGTEMTLETAISLDDAAILVKRGGIETRIDWACVEAVRTSRSHVSVLINGADALIIPDAWFGKDKASRAAFTTRLQEKAPN</sequence>
<feature type="domain" description="YcxB-like C-terminal" evidence="2">
    <location>
        <begin position="107"/>
        <end position="165"/>
    </location>
</feature>
<accession>A0A059G471</accession>
<proteinExistence type="predicted"/>
<dbReference type="AlphaFoldDB" id="A0A059G471"/>
<evidence type="ECO:0000313" key="3">
    <source>
        <dbReference type="EMBL" id="KDA01606.1"/>
    </source>
</evidence>
<keyword evidence="1" id="KW-0472">Membrane</keyword>
<dbReference type="Proteomes" id="UP000024942">
    <property type="component" value="Unassembled WGS sequence"/>
</dbReference>
<keyword evidence="1" id="KW-1133">Transmembrane helix</keyword>
<gene>
    <name evidence="3" type="ORF">HOC_14483</name>
</gene>
<keyword evidence="1" id="KW-0812">Transmembrane</keyword>
<evidence type="ECO:0000259" key="2">
    <source>
        <dbReference type="Pfam" id="PF14317"/>
    </source>
</evidence>
<dbReference type="PATRIC" id="fig|1280953.3.peg.2913"/>
<reference evidence="3 4" key="1">
    <citation type="journal article" date="2014" name="Antonie Van Leeuwenhoek">
        <title>Hyphomonas beringensis sp. nov. and Hyphomonas chukchiensis sp. nov., isolated from surface seawater of the Bering Sea and Chukchi Sea.</title>
        <authorList>
            <person name="Li C."/>
            <person name="Lai Q."/>
            <person name="Li G."/>
            <person name="Dong C."/>
            <person name="Wang J."/>
            <person name="Liao Y."/>
            <person name="Shao Z."/>
        </authorList>
    </citation>
    <scope>NUCLEOTIDE SEQUENCE [LARGE SCALE GENOMIC DNA]</scope>
    <source>
        <strain evidence="3 4">SCH89</strain>
    </source>
</reference>
<feature type="transmembrane region" description="Helical" evidence="1">
    <location>
        <begin position="32"/>
        <end position="51"/>
    </location>
</feature>
<evidence type="ECO:0000256" key="1">
    <source>
        <dbReference type="SAM" id="Phobius"/>
    </source>
</evidence>
<evidence type="ECO:0000313" key="4">
    <source>
        <dbReference type="Proteomes" id="UP000024942"/>
    </source>
</evidence>
<feature type="transmembrane region" description="Helical" evidence="1">
    <location>
        <begin position="63"/>
        <end position="85"/>
    </location>
</feature>
<keyword evidence="4" id="KW-1185">Reference proteome</keyword>
<organism evidence="3 4">
    <name type="scientific">Hyphomonas oceanitis SCH89</name>
    <dbReference type="NCBI Taxonomy" id="1280953"/>
    <lineage>
        <taxon>Bacteria</taxon>
        <taxon>Pseudomonadati</taxon>
        <taxon>Pseudomonadota</taxon>
        <taxon>Alphaproteobacteria</taxon>
        <taxon>Hyphomonadales</taxon>
        <taxon>Hyphomonadaceae</taxon>
        <taxon>Hyphomonas</taxon>
    </lineage>
</organism>
<name>A0A059G471_9PROT</name>
<dbReference type="EMBL" id="ARYL01000024">
    <property type="protein sequence ID" value="KDA01606.1"/>
    <property type="molecule type" value="Genomic_DNA"/>
</dbReference>
<dbReference type="InterPro" id="IPR025588">
    <property type="entry name" value="YcxB-like_C"/>
</dbReference>
<comment type="caution">
    <text evidence="3">The sequence shown here is derived from an EMBL/GenBank/DDBJ whole genome shotgun (WGS) entry which is preliminary data.</text>
</comment>
<dbReference type="eggNOG" id="ENOG50315AF">
    <property type="taxonomic scope" value="Bacteria"/>
</dbReference>